<evidence type="ECO:0000313" key="1">
    <source>
        <dbReference type="EMBL" id="KAK3873936.1"/>
    </source>
</evidence>
<evidence type="ECO:0000313" key="2">
    <source>
        <dbReference type="Proteomes" id="UP001286313"/>
    </source>
</evidence>
<comment type="caution">
    <text evidence="1">The sequence shown here is derived from an EMBL/GenBank/DDBJ whole genome shotgun (WGS) entry which is preliminary data.</text>
</comment>
<protein>
    <submittedName>
        <fullName evidence="1">Uncharacterized protein</fullName>
    </submittedName>
</protein>
<dbReference type="Proteomes" id="UP001286313">
    <property type="component" value="Unassembled WGS sequence"/>
</dbReference>
<organism evidence="1 2">
    <name type="scientific">Petrolisthes cinctipes</name>
    <name type="common">Flat porcelain crab</name>
    <dbReference type="NCBI Taxonomy" id="88211"/>
    <lineage>
        <taxon>Eukaryota</taxon>
        <taxon>Metazoa</taxon>
        <taxon>Ecdysozoa</taxon>
        <taxon>Arthropoda</taxon>
        <taxon>Crustacea</taxon>
        <taxon>Multicrustacea</taxon>
        <taxon>Malacostraca</taxon>
        <taxon>Eumalacostraca</taxon>
        <taxon>Eucarida</taxon>
        <taxon>Decapoda</taxon>
        <taxon>Pleocyemata</taxon>
        <taxon>Anomura</taxon>
        <taxon>Galatheoidea</taxon>
        <taxon>Porcellanidae</taxon>
        <taxon>Petrolisthes</taxon>
    </lineage>
</organism>
<reference evidence="1" key="1">
    <citation type="submission" date="2023-10" db="EMBL/GenBank/DDBJ databases">
        <title>Genome assemblies of two species of porcelain crab, Petrolisthes cinctipes and Petrolisthes manimaculis (Anomura: Porcellanidae).</title>
        <authorList>
            <person name="Angst P."/>
        </authorList>
    </citation>
    <scope>NUCLEOTIDE SEQUENCE</scope>
    <source>
        <strain evidence="1">PB745_01</strain>
        <tissue evidence="1">Gill</tissue>
    </source>
</reference>
<proteinExistence type="predicted"/>
<dbReference type="AlphaFoldDB" id="A0AAE1KFJ4"/>
<dbReference type="EMBL" id="JAWQEG010002166">
    <property type="protein sequence ID" value="KAK3873936.1"/>
    <property type="molecule type" value="Genomic_DNA"/>
</dbReference>
<gene>
    <name evidence="1" type="ORF">Pcinc_021093</name>
</gene>
<accession>A0AAE1KFJ4</accession>
<keyword evidence="2" id="KW-1185">Reference proteome</keyword>
<name>A0AAE1KFJ4_PETCI</name>
<sequence length="144" mass="15255">MWSGPKDSVAVWGRQESGQVEQRGKAISVFALLAVGSVSNVASPALMGPTVFRGSCQWVSWGWVGGGVSWVWGGGGVSWARLGGWAGVVGLGGPIRYEHSYCVPFCQDVLVDMDGRSTSLNEFVAPCFGVYYFSIHAMSSGEGE</sequence>